<feature type="transmembrane region" description="Helical" evidence="14">
    <location>
        <begin position="115"/>
        <end position="136"/>
    </location>
</feature>
<evidence type="ECO:0000256" key="1">
    <source>
        <dbReference type="ARBA" id="ARBA00000085"/>
    </source>
</evidence>
<dbReference type="SMART" id="SM00388">
    <property type="entry name" value="HisKA"/>
    <property type="match status" value="1"/>
</dbReference>
<evidence type="ECO:0000313" key="19">
    <source>
        <dbReference type="Proteomes" id="UP001597215"/>
    </source>
</evidence>
<dbReference type="InterPro" id="IPR003661">
    <property type="entry name" value="HisK_dim/P_dom"/>
</dbReference>
<feature type="modified residue" description="4-aspartylphosphate" evidence="13">
    <location>
        <position position="614"/>
    </location>
</feature>
<feature type="domain" description="HPt" evidence="17">
    <location>
        <begin position="731"/>
        <end position="831"/>
    </location>
</feature>
<keyword evidence="5 13" id="KW-0597">Phosphoprotein</keyword>
<dbReference type="InterPro" id="IPR011006">
    <property type="entry name" value="CheY-like_superfamily"/>
</dbReference>
<dbReference type="Gene3D" id="1.10.287.130">
    <property type="match status" value="1"/>
</dbReference>
<dbReference type="InterPro" id="IPR036890">
    <property type="entry name" value="HATPase_C_sf"/>
</dbReference>
<dbReference type="InterPro" id="IPR008207">
    <property type="entry name" value="Sig_transdc_His_kin_Hpt_dom"/>
</dbReference>
<organism evidence="18 19">
    <name type="scientific">Sphingorhabdus buctiana</name>
    <dbReference type="NCBI Taxonomy" id="1508805"/>
    <lineage>
        <taxon>Bacteria</taxon>
        <taxon>Pseudomonadati</taxon>
        <taxon>Pseudomonadota</taxon>
        <taxon>Alphaproteobacteria</taxon>
        <taxon>Sphingomonadales</taxon>
        <taxon>Sphingomonadaceae</taxon>
        <taxon>Sphingorhabdus</taxon>
    </lineage>
</organism>
<dbReference type="InterPro" id="IPR001789">
    <property type="entry name" value="Sig_transdc_resp-reg_receiver"/>
</dbReference>
<dbReference type="SUPFAM" id="SSF47226">
    <property type="entry name" value="Histidine-containing phosphotransfer domain, HPT domain"/>
    <property type="match status" value="1"/>
</dbReference>
<dbReference type="SMART" id="SM00387">
    <property type="entry name" value="HATPase_c"/>
    <property type="match status" value="1"/>
</dbReference>
<name>A0ABW4MBA1_9SPHN</name>
<keyword evidence="6 14" id="KW-0812">Transmembrane</keyword>
<evidence type="ECO:0000256" key="14">
    <source>
        <dbReference type="SAM" id="Phobius"/>
    </source>
</evidence>
<evidence type="ECO:0000256" key="5">
    <source>
        <dbReference type="ARBA" id="ARBA00022553"/>
    </source>
</evidence>
<evidence type="ECO:0000259" key="16">
    <source>
        <dbReference type="PROSITE" id="PS50110"/>
    </source>
</evidence>
<evidence type="ECO:0000256" key="6">
    <source>
        <dbReference type="ARBA" id="ARBA00022692"/>
    </source>
</evidence>
<dbReference type="Gene3D" id="1.20.120.160">
    <property type="entry name" value="HPT domain"/>
    <property type="match status" value="1"/>
</dbReference>
<dbReference type="Pfam" id="PF02518">
    <property type="entry name" value="HATPase_c"/>
    <property type="match status" value="1"/>
</dbReference>
<protein>
    <recommendedName>
        <fullName evidence="3">histidine kinase</fullName>
        <ecNumber evidence="3">2.7.13.3</ecNumber>
    </recommendedName>
</protein>
<evidence type="ECO:0000259" key="15">
    <source>
        <dbReference type="PROSITE" id="PS50109"/>
    </source>
</evidence>
<dbReference type="Gene3D" id="3.30.565.10">
    <property type="entry name" value="Histidine kinase-like ATPase, C-terminal domain"/>
    <property type="match status" value="1"/>
</dbReference>
<feature type="transmembrane region" description="Helical" evidence="14">
    <location>
        <begin position="92"/>
        <end position="108"/>
    </location>
</feature>
<evidence type="ECO:0000256" key="8">
    <source>
        <dbReference type="ARBA" id="ARBA00022840"/>
    </source>
</evidence>
<dbReference type="Pfam" id="PF01627">
    <property type="entry name" value="Hpt"/>
    <property type="match status" value="1"/>
</dbReference>
<dbReference type="Pfam" id="PF00512">
    <property type="entry name" value="HisKA"/>
    <property type="match status" value="1"/>
</dbReference>
<dbReference type="Gene3D" id="3.40.50.2300">
    <property type="match status" value="1"/>
</dbReference>
<keyword evidence="19" id="KW-1185">Reference proteome</keyword>
<dbReference type="InterPro" id="IPR005467">
    <property type="entry name" value="His_kinase_dom"/>
</dbReference>
<dbReference type="GO" id="GO:0005524">
    <property type="term" value="F:ATP binding"/>
    <property type="evidence" value="ECO:0007669"/>
    <property type="project" value="UniProtKB-KW"/>
</dbReference>
<evidence type="ECO:0000256" key="2">
    <source>
        <dbReference type="ARBA" id="ARBA00004651"/>
    </source>
</evidence>
<dbReference type="PROSITE" id="PS50110">
    <property type="entry name" value="RESPONSE_REGULATORY"/>
    <property type="match status" value="1"/>
</dbReference>
<evidence type="ECO:0000259" key="17">
    <source>
        <dbReference type="PROSITE" id="PS50894"/>
    </source>
</evidence>
<evidence type="ECO:0000256" key="13">
    <source>
        <dbReference type="PROSITE-ProRule" id="PRU00169"/>
    </source>
</evidence>
<comment type="subcellular location">
    <subcellularLocation>
        <location evidence="2">Cell membrane</location>
        <topology evidence="2">Multi-pass membrane protein</topology>
    </subcellularLocation>
</comment>
<dbReference type="Pfam" id="PF00072">
    <property type="entry name" value="Response_reg"/>
    <property type="match status" value="1"/>
</dbReference>
<dbReference type="InterPro" id="IPR003594">
    <property type="entry name" value="HATPase_dom"/>
</dbReference>
<dbReference type="EC" id="2.7.13.3" evidence="3"/>
<dbReference type="PROSITE" id="PS50109">
    <property type="entry name" value="HIS_KIN"/>
    <property type="match status" value="1"/>
</dbReference>
<evidence type="ECO:0000256" key="4">
    <source>
        <dbReference type="ARBA" id="ARBA00022475"/>
    </source>
</evidence>
<feature type="domain" description="Response regulatory" evidence="16">
    <location>
        <begin position="565"/>
        <end position="682"/>
    </location>
</feature>
<accession>A0ABW4MBA1</accession>
<reference evidence="19" key="1">
    <citation type="journal article" date="2019" name="Int. J. Syst. Evol. Microbiol.">
        <title>The Global Catalogue of Microorganisms (GCM) 10K type strain sequencing project: providing services to taxonomists for standard genome sequencing and annotation.</title>
        <authorList>
            <consortium name="The Broad Institute Genomics Platform"/>
            <consortium name="The Broad Institute Genome Sequencing Center for Infectious Disease"/>
            <person name="Wu L."/>
            <person name="Ma J."/>
        </authorList>
    </citation>
    <scope>NUCLEOTIDE SEQUENCE [LARGE SCALE GENOMIC DNA]</scope>
    <source>
        <strain evidence="19">CGMCC 1.12449</strain>
    </source>
</reference>
<dbReference type="Proteomes" id="UP001597215">
    <property type="component" value="Unassembled WGS sequence"/>
</dbReference>
<dbReference type="PANTHER" id="PTHR45339:SF1">
    <property type="entry name" value="HYBRID SIGNAL TRANSDUCTION HISTIDINE KINASE J"/>
    <property type="match status" value="1"/>
</dbReference>
<keyword evidence="10" id="KW-0902">Two-component regulatory system</keyword>
<dbReference type="CDD" id="cd17546">
    <property type="entry name" value="REC_hyHK_CKI1_RcsC-like"/>
    <property type="match status" value="1"/>
</dbReference>
<feature type="modified residue" description="Phosphohistidine" evidence="12">
    <location>
        <position position="770"/>
    </location>
</feature>
<dbReference type="EMBL" id="JBHUEL010000002">
    <property type="protein sequence ID" value="MFD1765688.1"/>
    <property type="molecule type" value="Genomic_DNA"/>
</dbReference>
<keyword evidence="8 18" id="KW-0067">ATP-binding</keyword>
<dbReference type="SUPFAM" id="SSF47384">
    <property type="entry name" value="Homodimeric domain of signal transducing histidine kinase"/>
    <property type="match status" value="1"/>
</dbReference>
<feature type="domain" description="Histidine kinase" evidence="15">
    <location>
        <begin position="184"/>
        <end position="404"/>
    </location>
</feature>
<dbReference type="InterPro" id="IPR036641">
    <property type="entry name" value="HPT_dom_sf"/>
</dbReference>
<gene>
    <name evidence="18" type="ORF">ACFSAG_02375</name>
</gene>
<comment type="caution">
    <text evidence="18">The sequence shown here is derived from an EMBL/GenBank/DDBJ whole genome shotgun (WGS) entry which is preliminary data.</text>
</comment>
<dbReference type="PRINTS" id="PR00344">
    <property type="entry name" value="BCTRLSENSOR"/>
</dbReference>
<evidence type="ECO:0000256" key="7">
    <source>
        <dbReference type="ARBA" id="ARBA00022741"/>
    </source>
</evidence>
<dbReference type="CDD" id="cd00082">
    <property type="entry name" value="HisKA"/>
    <property type="match status" value="1"/>
</dbReference>
<evidence type="ECO:0000256" key="3">
    <source>
        <dbReference type="ARBA" id="ARBA00012438"/>
    </source>
</evidence>
<dbReference type="SUPFAM" id="SSF55874">
    <property type="entry name" value="ATPase domain of HSP90 chaperone/DNA topoisomerase II/histidine kinase"/>
    <property type="match status" value="1"/>
</dbReference>
<evidence type="ECO:0000256" key="9">
    <source>
        <dbReference type="ARBA" id="ARBA00022989"/>
    </source>
</evidence>
<dbReference type="CDD" id="cd16922">
    <property type="entry name" value="HATPase_EvgS-ArcB-TorS-like"/>
    <property type="match status" value="1"/>
</dbReference>
<dbReference type="PANTHER" id="PTHR45339">
    <property type="entry name" value="HYBRID SIGNAL TRANSDUCTION HISTIDINE KINASE J"/>
    <property type="match status" value="1"/>
</dbReference>
<dbReference type="SUPFAM" id="SSF52172">
    <property type="entry name" value="CheY-like"/>
    <property type="match status" value="1"/>
</dbReference>
<keyword evidence="11 14" id="KW-0472">Membrane</keyword>
<evidence type="ECO:0000313" key="18">
    <source>
        <dbReference type="EMBL" id="MFD1765688.1"/>
    </source>
</evidence>
<proteinExistence type="predicted"/>
<evidence type="ECO:0000256" key="12">
    <source>
        <dbReference type="PROSITE-ProRule" id="PRU00110"/>
    </source>
</evidence>
<keyword evidence="4" id="KW-1003">Cell membrane</keyword>
<sequence>MRRLFGKRAPLAPEQEILLNRLVMGSASCLAVYFLAYNSFILAAFAVYLTLNATLFTMRHKGIWPEERRWIAAIMLDVGMAFAVMMRATETMSFFYPLLLWVILGNGFRYGVRYLVFASAVSVLAFGTVVMTTDYWAPNRVLGYSLTLALIVIPAYCSTLIRKLSKAKEEAEEANRAKGYFLASVSHELRTPLNAIIGYGNHLRQMSMPKTQHDMVEASVLAGEHLLHLIDQLIQVAKSDSKAAKVVIRPLRITELLTEIRDIMLVRAKDKSLALQIAAEPMSDQSVDGPADIIRNILLNLTGNAIKFTESGTVSVNAGLRSSDDKTMLWFSVSDTGIGIASDAVNKIFEPFQQADDTVMNRFGGTGLGLAICKQLVTQVGGSISVDSTIGRGSCFTVEIPVTAIENEASNGEALVEQPVRILACGMFEHELLAKAQNAGNYSVKAVTCRNAQELEKAVSQFDLADFDIAMIDDRVARAFGSDAAIWQTFANAEVAAVLVSHDKEPDLGEIELRAAFATVIPADASFSQLRSAVRIGCSFAHKPHFDARKARAQNMVEASYTPRSVLVADDNRTNRNILTAILEAAGHKVTQVCDGDEVLDILEKQPFDILLLDVNMPRLNGIDACRMWRQIEGNRFHLPIIGVTADATSETEARCLSAGMDMRLTKPINSALLLATIEKYCAPVDAAGALPSKEQDPLNIVVPIEAAAKSGNEDAAINQQHIDYLNSIGGQDFVASMFEGFLEDSLESNASMAKAVDQRDPSLFRFAAHAFKSAANNIGANQLSSLCGRLEKITEAEFNEKGRIYLVQVERELDRVKAELGEIAAVERRSGAA</sequence>
<evidence type="ECO:0000256" key="11">
    <source>
        <dbReference type="ARBA" id="ARBA00023136"/>
    </source>
</evidence>
<dbReference type="PROSITE" id="PS50894">
    <property type="entry name" value="HPT"/>
    <property type="match status" value="1"/>
</dbReference>
<comment type="catalytic activity">
    <reaction evidence="1">
        <text>ATP + protein L-histidine = ADP + protein N-phospho-L-histidine.</text>
        <dbReference type="EC" id="2.7.13.3"/>
    </reaction>
</comment>
<keyword evidence="9 14" id="KW-1133">Transmembrane helix</keyword>
<dbReference type="RefSeq" id="WP_381511057.1">
    <property type="nucleotide sequence ID" value="NZ_JBHUEL010000002.1"/>
</dbReference>
<dbReference type="InterPro" id="IPR036097">
    <property type="entry name" value="HisK_dim/P_sf"/>
</dbReference>
<dbReference type="InterPro" id="IPR004358">
    <property type="entry name" value="Sig_transdc_His_kin-like_C"/>
</dbReference>
<keyword evidence="7" id="KW-0547">Nucleotide-binding</keyword>
<dbReference type="SMART" id="SM00448">
    <property type="entry name" value="REC"/>
    <property type="match status" value="1"/>
</dbReference>
<evidence type="ECO:0000256" key="10">
    <source>
        <dbReference type="ARBA" id="ARBA00023012"/>
    </source>
</evidence>